<evidence type="ECO:0000313" key="1">
    <source>
        <dbReference type="EMBL" id="EGV97835.1"/>
    </source>
</evidence>
<evidence type="ECO:0000313" key="2">
    <source>
        <dbReference type="Proteomes" id="UP000001075"/>
    </source>
</evidence>
<name>G3HT33_CRIGR</name>
<protein>
    <submittedName>
        <fullName evidence="1">Uncharacterized protein</fullName>
    </submittedName>
</protein>
<organism evidence="1 2">
    <name type="scientific">Cricetulus griseus</name>
    <name type="common">Chinese hamster</name>
    <name type="synonym">Cricetulus barabensis griseus</name>
    <dbReference type="NCBI Taxonomy" id="10029"/>
    <lineage>
        <taxon>Eukaryota</taxon>
        <taxon>Metazoa</taxon>
        <taxon>Chordata</taxon>
        <taxon>Craniata</taxon>
        <taxon>Vertebrata</taxon>
        <taxon>Euteleostomi</taxon>
        <taxon>Mammalia</taxon>
        <taxon>Eutheria</taxon>
        <taxon>Euarchontoglires</taxon>
        <taxon>Glires</taxon>
        <taxon>Rodentia</taxon>
        <taxon>Myomorpha</taxon>
        <taxon>Muroidea</taxon>
        <taxon>Cricetidae</taxon>
        <taxon>Cricetinae</taxon>
        <taxon>Cricetulus</taxon>
    </lineage>
</organism>
<sequence length="74" mass="8844">MREFPKSKRSKTKVKEVMFCCLKDNFNKETYPISVKIERMKAIRVGKCKAFLRVNKWLRFSYSALEELSYSVLN</sequence>
<accession>G3HT33</accession>
<dbReference type="Proteomes" id="UP000001075">
    <property type="component" value="Unassembled WGS sequence"/>
</dbReference>
<dbReference type="EMBL" id="JH000684">
    <property type="protein sequence ID" value="EGV97835.1"/>
    <property type="molecule type" value="Genomic_DNA"/>
</dbReference>
<proteinExistence type="predicted"/>
<gene>
    <name evidence="1" type="ORF">I79_014043</name>
</gene>
<dbReference type="AlphaFoldDB" id="G3HT33"/>
<reference evidence="2" key="1">
    <citation type="journal article" date="2011" name="Nat. Biotechnol.">
        <title>The genomic sequence of the Chinese hamster ovary (CHO)-K1 cell line.</title>
        <authorList>
            <person name="Xu X."/>
            <person name="Nagarajan H."/>
            <person name="Lewis N.E."/>
            <person name="Pan S."/>
            <person name="Cai Z."/>
            <person name="Liu X."/>
            <person name="Chen W."/>
            <person name="Xie M."/>
            <person name="Wang W."/>
            <person name="Hammond S."/>
            <person name="Andersen M.R."/>
            <person name="Neff N."/>
            <person name="Passarelli B."/>
            <person name="Koh W."/>
            <person name="Fan H.C."/>
            <person name="Wang J."/>
            <person name="Gui Y."/>
            <person name="Lee K.H."/>
            <person name="Betenbaugh M.J."/>
            <person name="Quake S.R."/>
            <person name="Famili I."/>
            <person name="Palsson B.O."/>
            <person name="Wang J."/>
        </authorList>
    </citation>
    <scope>NUCLEOTIDE SEQUENCE [LARGE SCALE GENOMIC DNA]</scope>
    <source>
        <strain evidence="2">CHO K1 cell line</strain>
    </source>
</reference>
<dbReference type="InParanoid" id="G3HT33"/>